<dbReference type="PANTHER" id="PTHR12558:SF13">
    <property type="entry name" value="CELL DIVISION CYCLE PROTEIN 27 HOMOLOG"/>
    <property type="match status" value="1"/>
</dbReference>
<gene>
    <name evidence="10" type="primary">bepA_4</name>
    <name evidence="10" type="ORF">PS833_04803</name>
</gene>
<name>A0A5E7EPJ1_PSEFL</name>
<dbReference type="Pfam" id="PF05420">
    <property type="entry name" value="BCSC_C"/>
    <property type="match status" value="1"/>
</dbReference>
<dbReference type="PANTHER" id="PTHR12558">
    <property type="entry name" value="CELL DIVISION CYCLE 16,23,27"/>
    <property type="match status" value="1"/>
</dbReference>
<dbReference type="EMBL" id="CABVHU010000014">
    <property type="protein sequence ID" value="VVO28584.1"/>
    <property type="molecule type" value="Genomic_DNA"/>
</dbReference>
<comment type="function">
    <text evidence="1">Required for maximal bacterial cellulose synthesis.</text>
</comment>
<evidence type="ECO:0000256" key="7">
    <source>
        <dbReference type="SAM" id="MobiDB-lite"/>
    </source>
</evidence>
<feature type="region of interest" description="Disordered" evidence="7">
    <location>
        <begin position="1082"/>
        <end position="1107"/>
    </location>
</feature>
<proteinExistence type="predicted"/>
<dbReference type="InterPro" id="IPR003921">
    <property type="entry name" value="Cell_synth_C"/>
</dbReference>
<dbReference type="Proteomes" id="UP000409037">
    <property type="component" value="Unassembled WGS sequence"/>
</dbReference>
<keyword evidence="5" id="KW-0802">TPR repeat</keyword>
<dbReference type="EC" id="3.4.-.-" evidence="10"/>
<dbReference type="InterPro" id="IPR008410">
    <property type="entry name" value="BCSC_C"/>
</dbReference>
<dbReference type="Pfam" id="PF13432">
    <property type="entry name" value="TPR_16"/>
    <property type="match status" value="2"/>
</dbReference>
<dbReference type="InterPro" id="IPR011990">
    <property type="entry name" value="TPR-like_helical_dom_sf"/>
</dbReference>
<keyword evidence="6" id="KW-0135">Cellulose biosynthesis</keyword>
<feature type="region of interest" description="Disordered" evidence="7">
    <location>
        <begin position="982"/>
        <end position="1014"/>
    </location>
</feature>
<evidence type="ECO:0000259" key="9">
    <source>
        <dbReference type="Pfam" id="PF05420"/>
    </source>
</evidence>
<feature type="domain" description="Cellulose synthase operon C C-terminal" evidence="9">
    <location>
        <begin position="1047"/>
        <end position="1379"/>
    </location>
</feature>
<comment type="pathway">
    <text evidence="2">Glycan metabolism; bacterial cellulose biosynthesis.</text>
</comment>
<accession>A0A5E7EPJ1</accession>
<dbReference type="InterPro" id="IPR019734">
    <property type="entry name" value="TPR_rpt"/>
</dbReference>
<evidence type="ECO:0000313" key="11">
    <source>
        <dbReference type="Proteomes" id="UP000409037"/>
    </source>
</evidence>
<protein>
    <submittedName>
        <fullName evidence="10">Beta-barrel assembly-enhancing protease</fullName>
        <ecNumber evidence="10">3.4.-.-</ecNumber>
    </submittedName>
</protein>
<dbReference type="SMART" id="SM00028">
    <property type="entry name" value="TPR"/>
    <property type="match status" value="9"/>
</dbReference>
<evidence type="ECO:0000256" key="6">
    <source>
        <dbReference type="ARBA" id="ARBA00022916"/>
    </source>
</evidence>
<evidence type="ECO:0000256" key="3">
    <source>
        <dbReference type="ARBA" id="ARBA00022729"/>
    </source>
</evidence>
<keyword evidence="10" id="KW-0645">Protease</keyword>
<evidence type="ECO:0000313" key="10">
    <source>
        <dbReference type="EMBL" id="VVO28584.1"/>
    </source>
</evidence>
<evidence type="ECO:0000256" key="4">
    <source>
        <dbReference type="ARBA" id="ARBA00022737"/>
    </source>
</evidence>
<feature type="region of interest" description="Disordered" evidence="7">
    <location>
        <begin position="869"/>
        <end position="919"/>
    </location>
</feature>
<sequence length="1398" mass="151500" precursor="true">MYPRRHTLAVAILAALVCTSAPAETTDPQALLIEQGNYWQSRQNPQRATEIWEKLLRLSPNQPDALFGLGMVAIQQKKPDQAHPYLTRLKALKPAAPQAERLEQEIAMASAVGQKQLQEARRLVDAGDHEGAAVQYRKVLGGREPQGLFAREYYNNLAYTDAGWPEARRGFERLIREKTSDPYVPLFFAKQLVRREDSRAEGVRALAKLSTRADIGGDADESWRLALTWIDTPTAAQKPLFEEFLKVHPDDDDIRARMNKANALVKEAPAWQQDPHVVRGLKALDAGDKRTAEKEFQARLQQKPNDVDALGGMGVVYQQLNRLGEAEKHLEQATRQPGGNRWQPALENVRYWALLERARETQRLGRVSQARQLFQQAIRKQPNEPAGLVALAGLEAQDGKLDVAETTYRQVLARYPANADARSGLLGVLTQAGKADEALKWLDKLSPTEQAGFGDANRLRGLRATQQAKAAEQRGDWASAQQAYREALRADPNDAWTRFALARIHLRNGETQTARKLVDELLKARPDLPDALYTSALLSAQMQEWEKAQAALSRIPVAERTPDMKELAADVELNVQIRKALEVSRRGQKQEALALLERSEPLTSSLSGQMRPARLASLAMAYVDAGDPARGLVLMRSLLAQTPRPSAELLLQYAGVLLKSGEDAEVSSILHDLQGQPMGTQARAQYDDLLYAYRVRQADRLRERGDLVAAYDTLSPALAQRPGDSVAVSALARMYTASGNRKKAFELYRPLVQRDANNAQLLISAADAALQAQDRSFAEQAVDRAVKLAPGDPQLLITAARIYNSMGRSGDAATLLRKAATGEQDILNPPVPAQGYASNAGANPFAGMPGQRRRATTLAAGAVVPLPAESIPSATDPVPQVVTDAYPGQSGQSQGYASPIDSIPAPMAEDYPAPAQAYGQAPAGYAQPVRAPQAAPTYAQQPAGYAQQGYAQQPASYAQQGYVQQPAGYVQQGHVQQTAGYVQQGYGRPPSGQGPSDNPFAAPAMSSDPRNDMTPAQLALNDILQERSAYVAQGVSVRSNNSEDGLSKMTAVETPFEANFPAGNNRLAVRVTPVTVNAGSANSDSAQRFGGGPTVAAEDSTGSQKDTGVGLSVAIENPEHGIKADIGTTPMGFRYTTAAGGVSVDRPFEANSNFRYGVNASRRPVTDSVTSFAGTSDARTGQSWGGVTANGARGQLSYDNQQVGVYGFASWHKLEGNNVESNARSEIGSGVYWYLGEEDPDSKLTIGVSANALSYENNQGFYTYGHGGYFSPQSFFAIGMPVSWSQRTANLSYQIKGSVGVQHFEQDRADYFPTDSGLQAAAGDAQYSGLNKTGVGYNLAASGEYRMGGNFFLGGNLGVDNARDYRQLSGAMYLRYMFEDMTGPMTLPVSPYQSPYSN</sequence>
<dbReference type="Pfam" id="PF14559">
    <property type="entry name" value="TPR_19"/>
    <property type="match status" value="2"/>
</dbReference>
<feature type="chain" id="PRO_5023014434" evidence="8">
    <location>
        <begin position="24"/>
        <end position="1398"/>
    </location>
</feature>
<keyword evidence="10" id="KW-0378">Hydrolase</keyword>
<dbReference type="PRINTS" id="PR01441">
    <property type="entry name" value="CELLSNTHASEC"/>
</dbReference>
<dbReference type="GO" id="GO:0030244">
    <property type="term" value="P:cellulose biosynthetic process"/>
    <property type="evidence" value="ECO:0007669"/>
    <property type="project" value="UniProtKB-KW"/>
</dbReference>
<dbReference type="GO" id="GO:0006508">
    <property type="term" value="P:proteolysis"/>
    <property type="evidence" value="ECO:0007669"/>
    <property type="project" value="UniProtKB-KW"/>
</dbReference>
<feature type="signal peptide" evidence="8">
    <location>
        <begin position="1"/>
        <end position="23"/>
    </location>
</feature>
<dbReference type="GO" id="GO:0019867">
    <property type="term" value="C:outer membrane"/>
    <property type="evidence" value="ECO:0007669"/>
    <property type="project" value="InterPro"/>
</dbReference>
<evidence type="ECO:0000256" key="2">
    <source>
        <dbReference type="ARBA" id="ARBA00005186"/>
    </source>
</evidence>
<reference evidence="10 11" key="1">
    <citation type="submission" date="2019-09" db="EMBL/GenBank/DDBJ databases">
        <authorList>
            <person name="Chandra G."/>
            <person name="Truman W A."/>
        </authorList>
    </citation>
    <scope>NUCLEOTIDE SEQUENCE [LARGE SCALE GENOMIC DNA]</scope>
    <source>
        <strain evidence="10">PS833</strain>
    </source>
</reference>
<dbReference type="GO" id="GO:0006011">
    <property type="term" value="P:UDP-alpha-D-glucose metabolic process"/>
    <property type="evidence" value="ECO:0007669"/>
    <property type="project" value="InterPro"/>
</dbReference>
<keyword evidence="3 8" id="KW-0732">Signal</keyword>
<dbReference type="GO" id="GO:0008233">
    <property type="term" value="F:peptidase activity"/>
    <property type="evidence" value="ECO:0007669"/>
    <property type="project" value="UniProtKB-KW"/>
</dbReference>
<evidence type="ECO:0000256" key="5">
    <source>
        <dbReference type="ARBA" id="ARBA00022803"/>
    </source>
</evidence>
<evidence type="ECO:0000256" key="1">
    <source>
        <dbReference type="ARBA" id="ARBA00003476"/>
    </source>
</evidence>
<dbReference type="OrthoDB" id="174989at2"/>
<dbReference type="SUPFAM" id="SSF48452">
    <property type="entry name" value="TPR-like"/>
    <property type="match status" value="2"/>
</dbReference>
<organism evidence="10 11">
    <name type="scientific">Pseudomonas fluorescens</name>
    <dbReference type="NCBI Taxonomy" id="294"/>
    <lineage>
        <taxon>Bacteria</taxon>
        <taxon>Pseudomonadati</taxon>
        <taxon>Pseudomonadota</taxon>
        <taxon>Gammaproteobacteria</taxon>
        <taxon>Pseudomonadales</taxon>
        <taxon>Pseudomonadaceae</taxon>
        <taxon>Pseudomonas</taxon>
    </lineage>
</organism>
<keyword evidence="4" id="KW-0677">Repeat</keyword>
<dbReference type="UniPathway" id="UPA00694"/>
<dbReference type="RefSeq" id="WP_150800051.1">
    <property type="nucleotide sequence ID" value="NZ_CABVHU010000014.1"/>
</dbReference>
<evidence type="ECO:0000256" key="8">
    <source>
        <dbReference type="SAM" id="SignalP"/>
    </source>
</evidence>
<dbReference type="Gene3D" id="1.25.40.10">
    <property type="entry name" value="Tetratricopeptide repeat domain"/>
    <property type="match status" value="5"/>
</dbReference>